<dbReference type="RefSeq" id="WP_117671209.1">
    <property type="nucleotide sequence ID" value="NZ_CABOGR010000006.1"/>
</dbReference>
<evidence type="ECO:0000313" key="10">
    <source>
        <dbReference type="EMBL" id="RHM99825.1"/>
    </source>
</evidence>
<evidence type="ECO:0000256" key="2">
    <source>
        <dbReference type="ARBA" id="ARBA00006275"/>
    </source>
</evidence>
<evidence type="ECO:0000259" key="7">
    <source>
        <dbReference type="Pfam" id="PF07980"/>
    </source>
</evidence>
<evidence type="ECO:0000256" key="1">
    <source>
        <dbReference type="ARBA" id="ARBA00004442"/>
    </source>
</evidence>
<gene>
    <name evidence="10" type="ORF">DWZ34_03210</name>
    <name evidence="9" type="ORF">DXD04_04355</name>
</gene>
<name>A0A3E4N5H4_9BACT</name>
<reference evidence="11 12" key="1">
    <citation type="submission" date="2018-08" db="EMBL/GenBank/DDBJ databases">
        <title>A genome reference for cultivated species of the human gut microbiota.</title>
        <authorList>
            <person name="Zou Y."/>
            <person name="Xue W."/>
            <person name="Luo G."/>
        </authorList>
    </citation>
    <scope>NUCLEOTIDE SEQUENCE [LARGE SCALE GENOMIC DNA]</scope>
    <source>
        <strain evidence="10 12">AF31-28B-AC</strain>
        <strain evidence="9 11">TF10-3AC</strain>
    </source>
</reference>
<dbReference type="Pfam" id="PF07980">
    <property type="entry name" value="SusD_RagB"/>
    <property type="match status" value="1"/>
</dbReference>
<accession>A0A3E4N5H4</accession>
<dbReference type="GO" id="GO:0009279">
    <property type="term" value="C:cell outer membrane"/>
    <property type="evidence" value="ECO:0007669"/>
    <property type="project" value="UniProtKB-SubCell"/>
</dbReference>
<evidence type="ECO:0000313" key="11">
    <source>
        <dbReference type="Proteomes" id="UP000260862"/>
    </source>
</evidence>
<keyword evidence="5" id="KW-0998">Cell outer membrane</keyword>
<dbReference type="Pfam" id="PF14322">
    <property type="entry name" value="SusD-like_3"/>
    <property type="match status" value="1"/>
</dbReference>
<proteinExistence type="inferred from homology"/>
<evidence type="ECO:0000313" key="12">
    <source>
        <dbReference type="Proteomes" id="UP000285109"/>
    </source>
</evidence>
<protein>
    <submittedName>
        <fullName evidence="9">RagB/SusD family nutrient uptake outer membrane protein</fullName>
    </submittedName>
</protein>
<evidence type="ECO:0000256" key="5">
    <source>
        <dbReference type="ARBA" id="ARBA00023237"/>
    </source>
</evidence>
<evidence type="ECO:0000256" key="4">
    <source>
        <dbReference type="ARBA" id="ARBA00023136"/>
    </source>
</evidence>
<dbReference type="InterPro" id="IPR011990">
    <property type="entry name" value="TPR-like_helical_dom_sf"/>
</dbReference>
<organism evidence="9 11">
    <name type="scientific">Phocaeicola plebeius</name>
    <dbReference type="NCBI Taxonomy" id="310297"/>
    <lineage>
        <taxon>Bacteria</taxon>
        <taxon>Pseudomonadati</taxon>
        <taxon>Bacteroidota</taxon>
        <taxon>Bacteroidia</taxon>
        <taxon>Bacteroidales</taxon>
        <taxon>Bacteroidaceae</taxon>
        <taxon>Phocaeicola</taxon>
    </lineage>
</organism>
<keyword evidence="4" id="KW-0472">Membrane</keyword>
<feature type="signal peptide" evidence="6">
    <location>
        <begin position="1"/>
        <end position="22"/>
    </location>
</feature>
<evidence type="ECO:0000256" key="6">
    <source>
        <dbReference type="SAM" id="SignalP"/>
    </source>
</evidence>
<dbReference type="Proteomes" id="UP000285109">
    <property type="component" value="Unassembled WGS sequence"/>
</dbReference>
<feature type="domain" description="RagB/SusD" evidence="7">
    <location>
        <begin position="340"/>
        <end position="675"/>
    </location>
</feature>
<feature type="domain" description="SusD-like N-terminal" evidence="8">
    <location>
        <begin position="23"/>
        <end position="214"/>
    </location>
</feature>
<dbReference type="InterPro" id="IPR012944">
    <property type="entry name" value="SusD_RagB_dom"/>
</dbReference>
<dbReference type="EMBL" id="QSQT01000006">
    <property type="protein sequence ID" value="RGK57157.1"/>
    <property type="molecule type" value="Genomic_DNA"/>
</dbReference>
<dbReference type="InterPro" id="IPR033985">
    <property type="entry name" value="SusD-like_N"/>
</dbReference>
<dbReference type="EMBL" id="QRQK01000004">
    <property type="protein sequence ID" value="RHM99825.1"/>
    <property type="molecule type" value="Genomic_DNA"/>
</dbReference>
<sequence length="675" mass="75837">MKTIFRISLIVSALALPLCSCSDFLEKEPLSQGTEAIVFKTPEHFEQAANALYNMNGWKNLNGRGFEGSAVDQNTDINGLTSNGGGTVQESDWHWDKPYSHIRTCNILLAKANEYDGNQEDIAQSVGTAYFFRAWQHFYLLQYFGGIPIVDHVLDVSDPVLFGVRNSRYEVIDFIASDLRLAIPLLPKEKDIPESDKGKVSKEAAKAFLARVLLYEGTWEKYVPSINYDLDGDGKNDGAGSVKPDNYPSITDMLTEAKQMAKEVIEEAQTGTFALWEECDTLSYYYLFNIDDKGGNISNFRNAGKSSNKEFIFYKKYDYDLARGGINLVHSVLSGYVTNMSAQFGESFLCRNGLPIRISYTGNMADAQNNPQFLGYETFVGEFRNRDYRFIGCCNSIPDRISYAAQNPGRERVDAILPYPTPVFPKNNEIFDSTDPVYSSACAVFHPTIRNNSTMGTYSSRKFLIEGANRPVNTESADFPLIRLAEVYLIYAEATCELNNGEISDEDLNFSINHTRARAGVAPLTNALIENVWDAGYWDHAQGKTVCKKMNMLDEIRRERACELFGEGFRMDDLKRWGIAHINLTGQKLGRHVLGTAYETEKANDAAYFGEPCYYPEKYPLLYGVYEGSGNTDPDYGRSIATLAGNLRFSQKDYLNPIPLQQIRLNPNLAQNPGW</sequence>
<comment type="caution">
    <text evidence="9">The sequence shown here is derived from an EMBL/GenBank/DDBJ whole genome shotgun (WGS) entry which is preliminary data.</text>
</comment>
<evidence type="ECO:0000256" key="3">
    <source>
        <dbReference type="ARBA" id="ARBA00022729"/>
    </source>
</evidence>
<comment type="similarity">
    <text evidence="2">Belongs to the SusD family.</text>
</comment>
<dbReference type="SUPFAM" id="SSF48452">
    <property type="entry name" value="TPR-like"/>
    <property type="match status" value="1"/>
</dbReference>
<dbReference type="Proteomes" id="UP000260862">
    <property type="component" value="Unassembled WGS sequence"/>
</dbReference>
<comment type="subcellular location">
    <subcellularLocation>
        <location evidence="1">Cell outer membrane</location>
    </subcellularLocation>
</comment>
<evidence type="ECO:0000259" key="8">
    <source>
        <dbReference type="Pfam" id="PF14322"/>
    </source>
</evidence>
<keyword evidence="11" id="KW-1185">Reference proteome</keyword>
<keyword evidence="3 6" id="KW-0732">Signal</keyword>
<dbReference type="AlphaFoldDB" id="A0A3E4N5H4"/>
<dbReference type="Gene3D" id="1.25.40.390">
    <property type="match status" value="1"/>
</dbReference>
<evidence type="ECO:0000313" key="9">
    <source>
        <dbReference type="EMBL" id="RGK57157.1"/>
    </source>
</evidence>
<feature type="chain" id="PRO_5041810553" evidence="6">
    <location>
        <begin position="23"/>
        <end position="675"/>
    </location>
</feature>